<evidence type="ECO:0000256" key="6">
    <source>
        <dbReference type="SAM" id="Phobius"/>
    </source>
</evidence>
<keyword evidence="8" id="KW-1185">Reference proteome</keyword>
<feature type="compositionally biased region" description="Pro residues" evidence="5">
    <location>
        <begin position="13"/>
        <end position="33"/>
    </location>
</feature>
<feature type="compositionally biased region" description="Polar residues" evidence="5">
    <location>
        <begin position="1"/>
        <end position="10"/>
    </location>
</feature>
<feature type="transmembrane region" description="Helical" evidence="6">
    <location>
        <begin position="73"/>
        <end position="96"/>
    </location>
</feature>
<name>A0A0A0BTH2_9CELL</name>
<evidence type="ECO:0008006" key="9">
    <source>
        <dbReference type="Google" id="ProtNLM"/>
    </source>
</evidence>
<accession>A0A0A0BTH2</accession>
<comment type="caution">
    <text evidence="7">The sequence shown here is derived from an EMBL/GenBank/DDBJ whole genome shotgun (WGS) entry which is preliminary data.</text>
</comment>
<evidence type="ECO:0000256" key="2">
    <source>
        <dbReference type="ARBA" id="ARBA00022692"/>
    </source>
</evidence>
<protein>
    <recommendedName>
        <fullName evidence="9">DUF4870 domain-containing protein</fullName>
    </recommendedName>
</protein>
<sequence>MSTNTPDDQTPPQAGPPGSPPPQAGPPGSPPPQGGSVPPAGGYPPPPPGGYATAPPSGQQYTQPPLSDSDQRLWATLAHAGGILIGFLAGLIVWLVQRERGRYVEEQSKEALNFQITLGIGQVVGWATTWLGIGFLIILAAYILQLVFGILAAIASNKGEAYRYPFALRLVK</sequence>
<feature type="transmembrane region" description="Helical" evidence="6">
    <location>
        <begin position="133"/>
        <end position="155"/>
    </location>
</feature>
<evidence type="ECO:0000313" key="7">
    <source>
        <dbReference type="EMBL" id="KGM11703.1"/>
    </source>
</evidence>
<proteinExistence type="predicted"/>
<keyword evidence="4 6" id="KW-0472">Membrane</keyword>
<comment type="subcellular location">
    <subcellularLocation>
        <location evidence="1">Membrane</location>
        <topology evidence="1">Multi-pass membrane protein</topology>
    </subcellularLocation>
</comment>
<evidence type="ECO:0000256" key="3">
    <source>
        <dbReference type="ARBA" id="ARBA00022989"/>
    </source>
</evidence>
<dbReference type="Pfam" id="PF09685">
    <property type="entry name" value="MamF_MmsF"/>
    <property type="match status" value="1"/>
</dbReference>
<dbReference type="InterPro" id="IPR019109">
    <property type="entry name" value="MamF_MmsF"/>
</dbReference>
<dbReference type="RefSeq" id="WP_084136912.1">
    <property type="nucleotide sequence ID" value="NZ_AXCZ01000109.1"/>
</dbReference>
<dbReference type="EMBL" id="AXCZ01000109">
    <property type="protein sequence ID" value="KGM11703.1"/>
    <property type="molecule type" value="Genomic_DNA"/>
</dbReference>
<keyword evidence="3 6" id="KW-1133">Transmembrane helix</keyword>
<reference evidence="7 8" key="1">
    <citation type="submission" date="2013-08" db="EMBL/GenBank/DDBJ databases">
        <title>Genome sequencing of Cellulomonas bogoriensis 69B4.</title>
        <authorList>
            <person name="Chen F."/>
            <person name="Li Y."/>
            <person name="Wang G."/>
        </authorList>
    </citation>
    <scope>NUCLEOTIDE SEQUENCE [LARGE SCALE GENOMIC DNA]</scope>
    <source>
        <strain evidence="7 8">69B4</strain>
    </source>
</reference>
<evidence type="ECO:0000256" key="1">
    <source>
        <dbReference type="ARBA" id="ARBA00004141"/>
    </source>
</evidence>
<dbReference type="Proteomes" id="UP000054314">
    <property type="component" value="Unassembled WGS sequence"/>
</dbReference>
<organism evidence="7 8">
    <name type="scientific">Cellulomonas bogoriensis 69B4 = DSM 16987</name>
    <dbReference type="NCBI Taxonomy" id="1386082"/>
    <lineage>
        <taxon>Bacteria</taxon>
        <taxon>Bacillati</taxon>
        <taxon>Actinomycetota</taxon>
        <taxon>Actinomycetes</taxon>
        <taxon>Micrococcales</taxon>
        <taxon>Cellulomonadaceae</taxon>
        <taxon>Cellulomonas</taxon>
    </lineage>
</organism>
<evidence type="ECO:0000256" key="5">
    <source>
        <dbReference type="SAM" id="MobiDB-lite"/>
    </source>
</evidence>
<evidence type="ECO:0000256" key="4">
    <source>
        <dbReference type="ARBA" id="ARBA00023136"/>
    </source>
</evidence>
<dbReference type="AlphaFoldDB" id="A0A0A0BTH2"/>
<feature type="region of interest" description="Disordered" evidence="5">
    <location>
        <begin position="1"/>
        <end position="67"/>
    </location>
</feature>
<keyword evidence="2 6" id="KW-0812">Transmembrane</keyword>
<evidence type="ECO:0000313" key="8">
    <source>
        <dbReference type="Proteomes" id="UP000054314"/>
    </source>
</evidence>
<gene>
    <name evidence="7" type="ORF">N869_02575</name>
</gene>
<dbReference type="OrthoDB" id="9808930at2"/>